<keyword evidence="1" id="KW-0812">Transmembrane</keyword>
<evidence type="ECO:0000313" key="3">
    <source>
        <dbReference type="Proteomes" id="UP000001022"/>
    </source>
</evidence>
<keyword evidence="1" id="KW-1133">Transmembrane helix</keyword>
<proteinExistence type="predicted"/>
<gene>
    <name evidence="2" type="ordered locus">HD_0043</name>
</gene>
<keyword evidence="3" id="KW-1185">Reference proteome</keyword>
<protein>
    <submittedName>
        <fullName evidence="2">Uncharacterized protein</fullName>
    </submittedName>
</protein>
<feature type="transmembrane region" description="Helical" evidence="1">
    <location>
        <begin position="12"/>
        <end position="36"/>
    </location>
</feature>
<dbReference type="KEGG" id="hdu:HD_0043"/>
<dbReference type="EMBL" id="AE017143">
    <property type="protein sequence ID" value="AAP95058.1"/>
    <property type="molecule type" value="Genomic_DNA"/>
</dbReference>
<accession>Q7VPL9</accession>
<dbReference type="HOGENOM" id="CLU_3310561_0_0_6"/>
<evidence type="ECO:0000256" key="1">
    <source>
        <dbReference type="SAM" id="Phobius"/>
    </source>
</evidence>
<name>Q7VPL9_HAEDU</name>
<evidence type="ECO:0000313" key="2">
    <source>
        <dbReference type="EMBL" id="AAP95058.1"/>
    </source>
</evidence>
<dbReference type="AlphaFoldDB" id="Q7VPL9"/>
<organism evidence="2 3">
    <name type="scientific">Haemophilus ducreyi (strain 35000HP / ATCC 700724)</name>
    <dbReference type="NCBI Taxonomy" id="233412"/>
    <lineage>
        <taxon>Bacteria</taxon>
        <taxon>Pseudomonadati</taxon>
        <taxon>Pseudomonadota</taxon>
        <taxon>Gammaproteobacteria</taxon>
        <taxon>Pasteurellales</taxon>
        <taxon>Pasteurellaceae</taxon>
        <taxon>Haemophilus</taxon>
    </lineage>
</organism>
<reference evidence="3" key="1">
    <citation type="submission" date="2003-06" db="EMBL/GenBank/DDBJ databases">
        <title>The complete genome sequence of Haemophilus ducreyi.</title>
        <authorList>
            <person name="Munson R.S. Jr."/>
            <person name="Ray W.C."/>
            <person name="Mahairas G."/>
            <person name="Sabo P."/>
            <person name="Mungur R."/>
            <person name="Johnson L."/>
            <person name="Nguyen D."/>
            <person name="Wang J."/>
            <person name="Forst C."/>
            <person name="Hood L."/>
        </authorList>
    </citation>
    <scope>NUCLEOTIDE SEQUENCE [LARGE SCALE GENOMIC DNA]</scope>
    <source>
        <strain evidence="3">35000HP / ATCC 700724</strain>
    </source>
</reference>
<keyword evidence="1" id="KW-0472">Membrane</keyword>
<sequence length="39" mass="4680">MPWQFVSRFSHLFTLIHSLKTYYILVQLAWLVILGIESQ</sequence>
<dbReference type="Proteomes" id="UP000001022">
    <property type="component" value="Chromosome"/>
</dbReference>